<name>A0A0M0J4Z6_9EUKA</name>
<evidence type="ECO:0000259" key="3">
    <source>
        <dbReference type="Pfam" id="PF13676"/>
    </source>
</evidence>
<dbReference type="Gene3D" id="1.25.10.10">
    <property type="entry name" value="Leucine-rich Repeat Variant"/>
    <property type="match status" value="2"/>
</dbReference>
<feature type="region of interest" description="Disordered" evidence="2">
    <location>
        <begin position="1701"/>
        <end position="1727"/>
    </location>
</feature>
<keyword evidence="5" id="KW-1185">Reference proteome</keyword>
<keyword evidence="1" id="KW-0175">Coiled coil</keyword>
<feature type="domain" description="TIR" evidence="3">
    <location>
        <begin position="746"/>
        <end position="869"/>
    </location>
</feature>
<proteinExistence type="predicted"/>
<dbReference type="SUPFAM" id="SSF48371">
    <property type="entry name" value="ARM repeat"/>
    <property type="match status" value="1"/>
</dbReference>
<dbReference type="InterPro" id="IPR016024">
    <property type="entry name" value="ARM-type_fold"/>
</dbReference>
<dbReference type="InterPro" id="IPR011989">
    <property type="entry name" value="ARM-like"/>
</dbReference>
<evidence type="ECO:0000313" key="4">
    <source>
        <dbReference type="EMBL" id="KOO21666.1"/>
    </source>
</evidence>
<accession>A0A0M0J4Z6</accession>
<gene>
    <name evidence="4" type="ORF">Ctob_000929</name>
</gene>
<dbReference type="Proteomes" id="UP000037460">
    <property type="component" value="Unassembled WGS sequence"/>
</dbReference>
<protein>
    <submittedName>
        <fullName evidence="4">Tir-containing protein</fullName>
    </submittedName>
</protein>
<dbReference type="SUPFAM" id="SSF52200">
    <property type="entry name" value="Toll/Interleukin receptor TIR domain"/>
    <property type="match status" value="2"/>
</dbReference>
<reference evidence="5" key="1">
    <citation type="journal article" date="2015" name="PLoS Genet.">
        <title>Genome Sequence and Transcriptome Analyses of Chrysochromulina tobin: Metabolic Tools for Enhanced Algal Fitness in the Prominent Order Prymnesiales (Haptophyceae).</title>
        <authorList>
            <person name="Hovde B.T."/>
            <person name="Deodato C.R."/>
            <person name="Hunsperger H.M."/>
            <person name="Ryken S.A."/>
            <person name="Yost W."/>
            <person name="Jha R.K."/>
            <person name="Patterson J."/>
            <person name="Monnat R.J. Jr."/>
            <person name="Barlow S.B."/>
            <person name="Starkenburg S.R."/>
            <person name="Cattolico R.A."/>
        </authorList>
    </citation>
    <scope>NUCLEOTIDE SEQUENCE</scope>
    <source>
        <strain evidence="5">CCMP291</strain>
    </source>
</reference>
<dbReference type="InterPro" id="IPR000157">
    <property type="entry name" value="TIR_dom"/>
</dbReference>
<dbReference type="GO" id="GO:0007165">
    <property type="term" value="P:signal transduction"/>
    <property type="evidence" value="ECO:0007669"/>
    <property type="project" value="InterPro"/>
</dbReference>
<evidence type="ECO:0000313" key="5">
    <source>
        <dbReference type="Proteomes" id="UP000037460"/>
    </source>
</evidence>
<sequence>MSSSWNCADLLSAILSAADSAGGDERRRVADAVVALGAVPMLQAQVMNDPLLRRSTTADCCTLLTHLARTDAGAQALKALIDARAVCAVRAVVATTSHARAAAMGTGRLMGAVHSWLKALHSMAPAEREATLGLVSDLAAARDVSTEMHVLPLVPLIVPVVQSMIDGGVSARDVFAVAVVKLLASLSAEQAGLRAVHGAGVLPLLLPLMRAGSAAGEGAYLSEGGTLLKRALADAEARPAGVRVVEAVVGMLPAAEGAGVDPFDAAEARLAMRALKPIVPFQAADAVSAMPSLVAVREAGGVARTLAALRGDEWALTRSLVRPAVFCFCGLLNEPDGMAVAHGLGALRTLVDALERCPDVRIHAFLVPLQLYVIAPVHAYRDAILDAGLLPRLAAFLEPGPSHPGFFISTAIVELLVSYGAPAHREAVRSSAALAAILRWRASGRLASSANAADLISRSSTLVGWFATDPAARSILRRAVDELGEDAGTKDEAALKLLTSASALPEGAAVAVDEGVVPAIIKLLESDARSARHAEAAECLEVLARMLPKRTAPAAAVCVQKINEALDARDASVLALRCARALGYLAEASSKARAVIRTLVARIFEEADGGRETHAIATLQLLGVTCESPDGARVAFKAGVVAEAVQALSGARDTQLRAKALEVLTSVANNNEAARASMRDGNLIDTLVRLLHRSWAVPSAADAVGVAGPSDAAASRDAAAAAPHSAFKYSAYLSHDGARDELKRNHVERVRAVQAALAKAGLAPCLVDAEQSADDVSRPVADGIAQSACVVVFLTESYMKKAAGLGSKGDDDNARFEFNLACSPLKGVAKIIPVVMEPQCLAQTAWQPLFLGKLGGKEYIDLARDNDEAASGEKHFDAGVGRLIASIKAMPGSLVGGGAAAAPAAQGGSSSAPATIAPADAADDLDRDVSVGKLALALLHTLSRGDALRQAIQAAKPLDALQYIIEHDAAQRADALLIVSNVYSEVLSQTVDKRHGAAMAQHEYVRSLLHDTRIEDHLAPRLAEGVKDLVIGSGPSNARIAATAVRNLAAESVLRPRLVHKGVGSSLARMLVEGPLAPHPTSDADLVLAAEALQRCALAITGAAEETDRMRKRLVADGAEAALTSAAELHENEDADTESVQRRRQAASYALDALHGKLDVQSLPGKGHAQRTLKRQLSTLGTDYSKWDDRQLLSIPRYNTFISHKRSSAQDFARGLHSLIVHHGHSCFIDVENLESLSDLPMVVAGCDVFIMVLSDGVFESKFCMQELASAVNAGVEIVLITKEGSRWPNRNGDMVEVFPPPELIEALEPPECRAAFARRAITHTNEYYAAFSHNLMQTVDKLIKEHRQQHGNPPEGQDTPDRLVLTQRRQLLLARSQSANRSKGSSATAAVAVVESATTSPVSLVDAERLEEAIDEVGDDPKLDPRVVAAAKRKLERARVQSKCTLTEKLAAARAGKACEFQFMRAKVLLERDYKSAPMHKSVEDDSELYTMLYLSSAECCQHMFRDKVLAVSHRWDRKEEPDPTGAQMKASKRMLRANPQYEYVWLDYSCAPQGERTPQQQEIFSLTLANINFLFLGASVLILLDMSYMSRFWTQFEAWMAFQEIDSHGVLRCAPEANRRCTIECIHNANEYTKLGLIDMWSNKTPEEAYTILKSEDVSVTNKKDKELQLPIIQKFKESVQTTWRAAVESGEMEAVLSPSRRPSFKAETETALGEPASPSVKGVLARPQLAPSPSVSTVRFEADSSTGQGAMLMKAFDTIHQQGNTIEQLSQQLAQANAEVLQANKEVLQANKEVMRLSQAHTDATSRAHTEFANAVSKQAELHVQLLAEQSRERKKDGHGPGR</sequence>
<dbReference type="OrthoDB" id="547558at2759"/>
<dbReference type="EMBL" id="JWZX01003344">
    <property type="protein sequence ID" value="KOO21666.1"/>
    <property type="molecule type" value="Genomic_DNA"/>
</dbReference>
<dbReference type="InterPro" id="IPR035897">
    <property type="entry name" value="Toll_tir_struct_dom_sf"/>
</dbReference>
<dbReference type="Gene3D" id="3.40.50.10140">
    <property type="entry name" value="Toll/interleukin-1 receptor homology (TIR) domain"/>
    <property type="match status" value="2"/>
</dbReference>
<feature type="coiled-coil region" evidence="1">
    <location>
        <begin position="1762"/>
        <end position="1803"/>
    </location>
</feature>
<evidence type="ECO:0000256" key="2">
    <source>
        <dbReference type="SAM" id="MobiDB-lite"/>
    </source>
</evidence>
<comment type="caution">
    <text evidence="4">The sequence shown here is derived from an EMBL/GenBank/DDBJ whole genome shotgun (WGS) entry which is preliminary data.</text>
</comment>
<feature type="domain" description="TIR" evidence="3">
    <location>
        <begin position="1201"/>
        <end position="1273"/>
    </location>
</feature>
<organism evidence="4 5">
    <name type="scientific">Chrysochromulina tobinii</name>
    <dbReference type="NCBI Taxonomy" id="1460289"/>
    <lineage>
        <taxon>Eukaryota</taxon>
        <taxon>Haptista</taxon>
        <taxon>Haptophyta</taxon>
        <taxon>Prymnesiophyceae</taxon>
        <taxon>Prymnesiales</taxon>
        <taxon>Chrysochromulinaceae</taxon>
        <taxon>Chrysochromulina</taxon>
    </lineage>
</organism>
<dbReference type="Pfam" id="PF13676">
    <property type="entry name" value="TIR_2"/>
    <property type="match status" value="2"/>
</dbReference>
<evidence type="ECO:0000256" key="1">
    <source>
        <dbReference type="SAM" id="Coils"/>
    </source>
</evidence>